<reference evidence="1 2" key="1">
    <citation type="submission" date="2020-04" db="EMBL/GenBank/DDBJ databases">
        <title>Usitatibacter rugosus gen. nov., sp. nov. and Usitatibacter palustris sp. nov., novel members of Usitatibacteraceae fam. nov. within the order Nitrosomonadales isolated from soil.</title>
        <authorList>
            <person name="Huber K.J."/>
            <person name="Neumann-Schaal M."/>
            <person name="Geppert A."/>
            <person name="Luckner M."/>
            <person name="Wanner G."/>
            <person name="Overmann J."/>
        </authorList>
    </citation>
    <scope>NUCLEOTIDE SEQUENCE [LARGE SCALE GENOMIC DNA]</scope>
    <source>
        <strain evidence="1 2">Swamp67</strain>
    </source>
</reference>
<accession>A0A6M4H927</accession>
<dbReference type="Proteomes" id="UP000503096">
    <property type="component" value="Chromosome"/>
</dbReference>
<evidence type="ECO:0000313" key="2">
    <source>
        <dbReference type="Proteomes" id="UP000503096"/>
    </source>
</evidence>
<evidence type="ECO:0000313" key="1">
    <source>
        <dbReference type="EMBL" id="QJR15782.1"/>
    </source>
</evidence>
<gene>
    <name evidence="1" type="ORF">DSM104440_02608</name>
</gene>
<name>A0A6M4H927_9PROT</name>
<keyword evidence="2" id="KW-1185">Reference proteome</keyword>
<dbReference type="AlphaFoldDB" id="A0A6M4H927"/>
<dbReference type="Pfam" id="PF20115">
    <property type="entry name" value="DUF6505"/>
    <property type="match status" value="1"/>
</dbReference>
<dbReference type="InParanoid" id="A0A6M4H927"/>
<organism evidence="1 2">
    <name type="scientific">Usitatibacter palustris</name>
    <dbReference type="NCBI Taxonomy" id="2732487"/>
    <lineage>
        <taxon>Bacteria</taxon>
        <taxon>Pseudomonadati</taxon>
        <taxon>Pseudomonadota</taxon>
        <taxon>Betaproteobacteria</taxon>
        <taxon>Nitrosomonadales</taxon>
        <taxon>Usitatibacteraceae</taxon>
        <taxon>Usitatibacter</taxon>
    </lineage>
</organism>
<protein>
    <submittedName>
        <fullName evidence="1">Uncharacterized protein</fullName>
    </submittedName>
</protein>
<dbReference type="RefSeq" id="WP_171163369.1">
    <property type="nucleotide sequence ID" value="NZ_CP053073.1"/>
</dbReference>
<dbReference type="EMBL" id="CP053073">
    <property type="protein sequence ID" value="QJR15782.1"/>
    <property type="molecule type" value="Genomic_DNA"/>
</dbReference>
<proteinExistence type="predicted"/>
<dbReference type="InterPro" id="IPR045442">
    <property type="entry name" value="DUF6505"/>
</dbReference>
<dbReference type="KEGG" id="upl:DSM104440_02608"/>
<sequence>MPKLLRAVRLDDSDEHIFAGCGAAKDGEWVVTGGYAVCDFANAPRCNPVCHCQASFVALSSRARCSIAEVVDVPDTAIDEQIEALAWHLVKDWKAPSYEIARSVAEEEVLHTADVCSTLSPEVWITVKRTPGDDGEAVDEQYAVYDRLMVGAHKL</sequence>